<feature type="signal peptide" evidence="1">
    <location>
        <begin position="1"/>
        <end position="26"/>
    </location>
</feature>
<dbReference type="InterPro" id="IPR019606">
    <property type="entry name" value="GerMN"/>
</dbReference>
<reference evidence="4" key="1">
    <citation type="submission" date="2018-09" db="EMBL/GenBank/DDBJ databases">
        <title>Genome sequencing of strain 2DFWR-13.</title>
        <authorList>
            <person name="Heo J."/>
            <person name="Kim S.-J."/>
            <person name="Kwon S.-W."/>
        </authorList>
    </citation>
    <scope>NUCLEOTIDE SEQUENCE [LARGE SCALE GENOMIC DNA]</scope>
    <source>
        <strain evidence="4">2DFWR-13</strain>
    </source>
</reference>
<keyword evidence="1" id="KW-0732">Signal</keyword>
<dbReference type="InterPro" id="IPR018910">
    <property type="entry name" value="LpqB_C"/>
</dbReference>
<dbReference type="SMART" id="SM00909">
    <property type="entry name" value="Germane"/>
    <property type="match status" value="1"/>
</dbReference>
<accession>A0A387B848</accession>
<dbReference type="PROSITE" id="PS51257">
    <property type="entry name" value="PROKAR_LIPOPROTEIN"/>
    <property type="match status" value="1"/>
</dbReference>
<dbReference type="AlphaFoldDB" id="A0A387B848"/>
<dbReference type="Pfam" id="PF10647">
    <property type="entry name" value="Gmad1"/>
    <property type="match status" value="1"/>
</dbReference>
<evidence type="ECO:0000313" key="3">
    <source>
        <dbReference type="EMBL" id="AYF97159.1"/>
    </source>
</evidence>
<dbReference type="Pfam" id="PF25976">
    <property type="entry name" value="LpqB_N"/>
    <property type="match status" value="1"/>
</dbReference>
<dbReference type="Pfam" id="PF10646">
    <property type="entry name" value="Germane"/>
    <property type="match status" value="1"/>
</dbReference>
<evidence type="ECO:0000256" key="1">
    <source>
        <dbReference type="SAM" id="SignalP"/>
    </source>
</evidence>
<feature type="domain" description="GerMN" evidence="2">
    <location>
        <begin position="205"/>
        <end position="293"/>
    </location>
</feature>
<dbReference type="EMBL" id="CP032630">
    <property type="protein sequence ID" value="AYF97159.1"/>
    <property type="molecule type" value="Genomic_DNA"/>
</dbReference>
<keyword evidence="4" id="KW-1185">Reference proteome</keyword>
<proteinExistence type="predicted"/>
<feature type="chain" id="PRO_5017277377" description="GerMN domain-containing protein" evidence="1">
    <location>
        <begin position="27"/>
        <end position="557"/>
    </location>
</feature>
<gene>
    <name evidence="3" type="ORF">D7I47_02135</name>
</gene>
<protein>
    <recommendedName>
        <fullName evidence="2">GerMN domain-containing protein</fullName>
    </recommendedName>
</protein>
<dbReference type="InterPro" id="IPR059026">
    <property type="entry name" value="LpqB_N"/>
</dbReference>
<organism evidence="3 4">
    <name type="scientific">Protaetiibacter intestinalis</name>
    <dbReference type="NCBI Taxonomy" id="2419774"/>
    <lineage>
        <taxon>Bacteria</taxon>
        <taxon>Bacillati</taxon>
        <taxon>Actinomycetota</taxon>
        <taxon>Actinomycetes</taxon>
        <taxon>Micrococcales</taxon>
        <taxon>Microbacteriaceae</taxon>
        <taxon>Protaetiibacter</taxon>
    </lineage>
</organism>
<dbReference type="Proteomes" id="UP000278886">
    <property type="component" value="Chromosome"/>
</dbReference>
<dbReference type="RefSeq" id="WP_120761510.1">
    <property type="nucleotide sequence ID" value="NZ_CP032630.1"/>
</dbReference>
<evidence type="ECO:0000313" key="4">
    <source>
        <dbReference type="Proteomes" id="UP000278886"/>
    </source>
</evidence>
<dbReference type="KEGG" id="lyd:D7I47_02135"/>
<evidence type="ECO:0000259" key="2">
    <source>
        <dbReference type="SMART" id="SM00909"/>
    </source>
</evidence>
<sequence length="557" mass="57559">MSRPTLRRIRMTAALLAGLVALTGCAGIPTGGPVGTAQLSSGDDGGDLVTIAEGPQPGASPEQLLANFLTAQRAPSGDYSVARLFLTDEFRTVWSPTERVLISNSPTTPTAVAEGSLRLTVNVQAFVNSTGNYSELAKPEAQSLDYEFAKNADGEWRIASAPAGILLSTTQFATTFGAYPLYFFEPSGAFLVPDVRWFPDTASRPERIVTELLAGQSTWYQNGVLVTAFPSGTKVQDVTIDSGTASVDLSSEVAAQPADARWRMQQQLVASLALGDVSSVQLTVGGLPIEVGSGTKPEWVLSVSSSPAGLADGSFGFLSAGGARSIPGISSTVEGLVPLGATLGRDATSAAVRTASGAWLVPADGDPALLDPRSGIVDPGLDVQGYLWSAVAADPHSIVAYAADGTPHPLSTPYLEGEIRALHVSRDGSRLLVGTQGDAGPAVTIVGIVRDADGVPVGLGEPLELVVGEAPLLDATWVDASTVAVLSQEGDETRVDLYRIGGRHESYGTVAQGVQLVGGNLADGLRVRGADGTVWRHSASGGWQSTGLVVSFLATLQ</sequence>
<dbReference type="OrthoDB" id="3226781at2"/>
<name>A0A387B848_9MICO</name>